<dbReference type="InterPro" id="IPR019499">
    <property type="entry name" value="Val-tRNA_synth_tRNA-bd"/>
</dbReference>
<accession>A0A7W0AFF0</accession>
<sequence>KAPEAVVEKERGKLKEYQAARAVLLEQRDKIAAL</sequence>
<dbReference type="GO" id="GO:0006438">
    <property type="term" value="P:valyl-tRNA aminoacylation"/>
    <property type="evidence" value="ECO:0007669"/>
    <property type="project" value="InterPro"/>
</dbReference>
<protein>
    <recommendedName>
        <fullName evidence="3">Valyl-tRNA synthetase tRNA-binding arm domain-containing protein</fullName>
    </recommendedName>
</protein>
<dbReference type="Pfam" id="PF10458">
    <property type="entry name" value="Val_tRNA-synt_C"/>
    <property type="match status" value="1"/>
</dbReference>
<organism evidence="5 6">
    <name type="scientific">Billgrantia kenyensis</name>
    <dbReference type="NCBI Taxonomy" id="321266"/>
    <lineage>
        <taxon>Bacteria</taxon>
        <taxon>Pseudomonadati</taxon>
        <taxon>Pseudomonadota</taxon>
        <taxon>Gammaproteobacteria</taxon>
        <taxon>Oceanospirillales</taxon>
        <taxon>Halomonadaceae</taxon>
        <taxon>Billgrantia</taxon>
    </lineage>
</organism>
<dbReference type="RefSeq" id="WP_181513519.1">
    <property type="nucleotide sequence ID" value="NZ_JACEFT010000002.1"/>
</dbReference>
<keyword evidence="2" id="KW-0067">ATP-binding</keyword>
<dbReference type="InterPro" id="IPR037118">
    <property type="entry name" value="Val-tRNA_synth_C_sf"/>
</dbReference>
<reference evidence="5 6" key="1">
    <citation type="submission" date="2020-07" db="EMBL/GenBank/DDBJ databases">
        <title>Identification of Halomonas strains.</title>
        <authorList>
            <person name="Xiao Z."/>
            <person name="Shen J."/>
        </authorList>
    </citation>
    <scope>NUCLEOTIDE SEQUENCE [LARGE SCALE GENOMIC DNA]</scope>
    <source>
        <strain evidence="5 6">DSM 17331</strain>
    </source>
</reference>
<evidence type="ECO:0000259" key="3">
    <source>
        <dbReference type="Pfam" id="PF10458"/>
    </source>
</evidence>
<evidence type="ECO:0000313" key="5">
    <source>
        <dbReference type="EMBL" id="MBA2780549.1"/>
    </source>
</evidence>
<dbReference type="Proteomes" id="UP000518091">
    <property type="component" value="Unassembled WGS sequence"/>
</dbReference>
<dbReference type="EMBL" id="JACEFT010000027">
    <property type="protein sequence ID" value="MBA2780549.1"/>
    <property type="molecule type" value="Genomic_DNA"/>
</dbReference>
<dbReference type="GO" id="GO:0004832">
    <property type="term" value="F:valine-tRNA ligase activity"/>
    <property type="evidence" value="ECO:0007669"/>
    <property type="project" value="InterPro"/>
</dbReference>
<proteinExistence type="predicted"/>
<feature type="domain" description="Valyl-tRNA synthetase tRNA-binding arm" evidence="3">
    <location>
        <begin position="1"/>
        <end position="31"/>
    </location>
</feature>
<dbReference type="SUPFAM" id="SSF46589">
    <property type="entry name" value="tRNA-binding arm"/>
    <property type="match status" value="1"/>
</dbReference>
<comment type="caution">
    <text evidence="5">The sequence shown here is derived from an EMBL/GenBank/DDBJ whole genome shotgun (WGS) entry which is preliminary data.</text>
</comment>
<evidence type="ECO:0000256" key="1">
    <source>
        <dbReference type="ARBA" id="ARBA00022741"/>
    </source>
</evidence>
<dbReference type="EMBL" id="JACEFT010000002">
    <property type="protein sequence ID" value="MBA2778028.1"/>
    <property type="molecule type" value="Genomic_DNA"/>
</dbReference>
<keyword evidence="1" id="KW-0547">Nucleotide-binding</keyword>
<dbReference type="Gene3D" id="1.10.287.380">
    <property type="entry name" value="Valyl-tRNA synthetase, C-terminal domain"/>
    <property type="match status" value="1"/>
</dbReference>
<evidence type="ECO:0000313" key="4">
    <source>
        <dbReference type="EMBL" id="MBA2778028.1"/>
    </source>
</evidence>
<evidence type="ECO:0000256" key="2">
    <source>
        <dbReference type="ARBA" id="ARBA00022840"/>
    </source>
</evidence>
<name>A0A7W0AFF0_9GAMM</name>
<dbReference type="GO" id="GO:0005524">
    <property type="term" value="F:ATP binding"/>
    <property type="evidence" value="ECO:0007669"/>
    <property type="project" value="UniProtKB-KW"/>
</dbReference>
<feature type="non-terminal residue" evidence="5">
    <location>
        <position position="1"/>
    </location>
</feature>
<dbReference type="InterPro" id="IPR010978">
    <property type="entry name" value="tRNA-bd_arm"/>
</dbReference>
<dbReference type="GO" id="GO:0005737">
    <property type="term" value="C:cytoplasm"/>
    <property type="evidence" value="ECO:0007669"/>
    <property type="project" value="InterPro"/>
</dbReference>
<dbReference type="AlphaFoldDB" id="A0A7W0AFF0"/>
<gene>
    <name evidence="4" type="ORF">H1D44_03845</name>
    <name evidence="5" type="ORF">H1D44_16800</name>
</gene>
<evidence type="ECO:0000313" key="6">
    <source>
        <dbReference type="Proteomes" id="UP000518091"/>
    </source>
</evidence>